<dbReference type="Proteomes" id="UP000005466">
    <property type="component" value="Unassembled WGS sequence"/>
</dbReference>
<organism evidence="1 2">
    <name type="scientific">Pseudomonas savastanoi pv. glycinea str. race 4</name>
    <dbReference type="NCBI Taxonomy" id="875330"/>
    <lineage>
        <taxon>Bacteria</taxon>
        <taxon>Pseudomonadati</taxon>
        <taxon>Pseudomonadota</taxon>
        <taxon>Gammaproteobacteria</taxon>
        <taxon>Pseudomonadales</taxon>
        <taxon>Pseudomonadaceae</taxon>
        <taxon>Pseudomonas</taxon>
    </lineage>
</organism>
<evidence type="ECO:0000313" key="2">
    <source>
        <dbReference type="Proteomes" id="UP000005466"/>
    </source>
</evidence>
<proteinExistence type="predicted"/>
<sequence length="47" mass="4840">GIDAPTATLRSSQLIDGKVWDGSDPAGYARSFKLHSLAANAPAVASR</sequence>
<gene>
    <name evidence="1" type="ORF">Pgy4_19509</name>
</gene>
<dbReference type="EMBL" id="ADWY01000938">
    <property type="protein sequence ID" value="EGH15226.1"/>
    <property type="molecule type" value="Genomic_DNA"/>
</dbReference>
<dbReference type="HOGENOM" id="CLU_3161916_0_0_6"/>
<evidence type="ECO:0000313" key="1">
    <source>
        <dbReference type="EMBL" id="EGH15226.1"/>
    </source>
</evidence>
<accession>F3C7V9</accession>
<dbReference type="AlphaFoldDB" id="F3C7V9"/>
<reference evidence="1 2" key="1">
    <citation type="journal article" date="2011" name="PLoS Pathog.">
        <title>Dynamic evolution of pathogenicity revealed by sequencing and comparative genomics of 19 Pseudomonas syringae isolates.</title>
        <authorList>
            <person name="Baltrus D.A."/>
            <person name="Nishimura M.T."/>
            <person name="Romanchuk A."/>
            <person name="Chang J.H."/>
            <person name="Mukhtar M.S."/>
            <person name="Cherkis K."/>
            <person name="Roach J."/>
            <person name="Grant S.R."/>
            <person name="Jones C.D."/>
            <person name="Dangl J.L."/>
        </authorList>
    </citation>
    <scope>NUCLEOTIDE SEQUENCE [LARGE SCALE GENOMIC DNA]</scope>
    <source>
        <strain evidence="2">race 4</strain>
    </source>
</reference>
<protein>
    <submittedName>
        <fullName evidence="1">Nitrate transporter component</fullName>
    </submittedName>
</protein>
<feature type="non-terminal residue" evidence="1">
    <location>
        <position position="1"/>
    </location>
</feature>
<comment type="caution">
    <text evidence="1">The sequence shown here is derived from an EMBL/GenBank/DDBJ whole genome shotgun (WGS) entry which is preliminary data.</text>
</comment>
<name>F3C7V9_PSESG</name>